<feature type="compositionally biased region" description="Low complexity" evidence="1">
    <location>
        <begin position="101"/>
        <end position="117"/>
    </location>
</feature>
<evidence type="ECO:0000256" key="1">
    <source>
        <dbReference type="SAM" id="MobiDB-lite"/>
    </source>
</evidence>
<feature type="region of interest" description="Disordered" evidence="1">
    <location>
        <begin position="1"/>
        <end position="69"/>
    </location>
</feature>
<sequence>MCQHLSPTVHHQQPGCGQPPPPRPQPAAHLPAPPSGPPPPARTAPGGPSSPRRDTSASTPRPFPPAVGAPEFRACSHVACGPQRGGLCVRPDRPVEERALSRVPRQPQRQSQKPASRAGAPVRACPGPSPASWCPDRADKQDGRGRGCRWSGDQTTEGVRGVCAPDKPRQPSPESSALEGAGGGLNTSGPDGWRPEVWRACTSREPPWCPTSGEKLSITPAKRWPCHASPDTCPAVKGIRLDLNMGQAPGSGKVPAKRSLWAPGVCEAGVRLLPQGWGRAALKEPAFEKRGQAQGRLEVTGSAASLVEPWATGAGTHLKDGKGQCGWDLGGSSL</sequence>
<reference evidence="2 3" key="1">
    <citation type="submission" date="2022-11" db="EMBL/GenBank/DDBJ databases">
        <title>Whole genome sequence of Eschrichtius robustus ER-17-0199.</title>
        <authorList>
            <person name="Bruniche-Olsen A."/>
            <person name="Black A.N."/>
            <person name="Fields C.J."/>
            <person name="Walden K."/>
            <person name="Dewoody J.A."/>
        </authorList>
    </citation>
    <scope>NUCLEOTIDE SEQUENCE [LARGE SCALE GENOMIC DNA]</scope>
    <source>
        <strain evidence="2">ER-17-0199</strain>
        <tissue evidence="2">Blubber</tissue>
    </source>
</reference>
<comment type="caution">
    <text evidence="2">The sequence shown here is derived from an EMBL/GenBank/DDBJ whole genome shotgun (WGS) entry which is preliminary data.</text>
</comment>
<feature type="compositionally biased region" description="Basic and acidic residues" evidence="1">
    <location>
        <begin position="136"/>
        <end position="145"/>
    </location>
</feature>
<protein>
    <submittedName>
        <fullName evidence="2">Uncharacterized protein</fullName>
    </submittedName>
</protein>
<feature type="compositionally biased region" description="Basic and acidic residues" evidence="1">
    <location>
        <begin position="90"/>
        <end position="100"/>
    </location>
</feature>
<evidence type="ECO:0000313" key="3">
    <source>
        <dbReference type="Proteomes" id="UP001159641"/>
    </source>
</evidence>
<feature type="region of interest" description="Disordered" evidence="1">
    <location>
        <begin position="82"/>
        <end position="193"/>
    </location>
</feature>
<proteinExistence type="predicted"/>
<dbReference type="Proteomes" id="UP001159641">
    <property type="component" value="Unassembled WGS sequence"/>
</dbReference>
<dbReference type="AlphaFoldDB" id="A0AB34GSP0"/>
<accession>A0AB34GSP0</accession>
<dbReference type="EMBL" id="JAIQCJ010002084">
    <property type="protein sequence ID" value="KAJ8783527.1"/>
    <property type="molecule type" value="Genomic_DNA"/>
</dbReference>
<feature type="compositionally biased region" description="Pro residues" evidence="1">
    <location>
        <begin position="17"/>
        <end position="42"/>
    </location>
</feature>
<name>A0AB34GSP0_ESCRO</name>
<keyword evidence="3" id="KW-1185">Reference proteome</keyword>
<evidence type="ECO:0000313" key="2">
    <source>
        <dbReference type="EMBL" id="KAJ8783527.1"/>
    </source>
</evidence>
<gene>
    <name evidence="2" type="ORF">J1605_009232</name>
</gene>
<organism evidence="2 3">
    <name type="scientific">Eschrichtius robustus</name>
    <name type="common">California gray whale</name>
    <name type="synonym">Eschrichtius gibbosus</name>
    <dbReference type="NCBI Taxonomy" id="9764"/>
    <lineage>
        <taxon>Eukaryota</taxon>
        <taxon>Metazoa</taxon>
        <taxon>Chordata</taxon>
        <taxon>Craniata</taxon>
        <taxon>Vertebrata</taxon>
        <taxon>Euteleostomi</taxon>
        <taxon>Mammalia</taxon>
        <taxon>Eutheria</taxon>
        <taxon>Laurasiatheria</taxon>
        <taxon>Artiodactyla</taxon>
        <taxon>Whippomorpha</taxon>
        <taxon>Cetacea</taxon>
        <taxon>Mysticeti</taxon>
        <taxon>Eschrichtiidae</taxon>
        <taxon>Eschrichtius</taxon>
    </lineage>
</organism>